<keyword evidence="3" id="KW-0732">Signal</keyword>
<feature type="chain" id="PRO_5002316190" evidence="3">
    <location>
        <begin position="28"/>
        <end position="588"/>
    </location>
</feature>
<evidence type="ECO:0000256" key="2">
    <source>
        <dbReference type="SAM" id="MobiDB-lite"/>
    </source>
</evidence>
<organism evidence="4 5">
    <name type="scientific">Fistulina hepatica ATCC 64428</name>
    <dbReference type="NCBI Taxonomy" id="1128425"/>
    <lineage>
        <taxon>Eukaryota</taxon>
        <taxon>Fungi</taxon>
        <taxon>Dikarya</taxon>
        <taxon>Basidiomycota</taxon>
        <taxon>Agaricomycotina</taxon>
        <taxon>Agaricomycetes</taxon>
        <taxon>Agaricomycetidae</taxon>
        <taxon>Agaricales</taxon>
        <taxon>Fistulinaceae</taxon>
        <taxon>Fistulina</taxon>
    </lineage>
</organism>
<feature type="region of interest" description="Disordered" evidence="2">
    <location>
        <begin position="126"/>
        <end position="151"/>
    </location>
</feature>
<feature type="compositionally biased region" description="Polar residues" evidence="2">
    <location>
        <begin position="518"/>
        <end position="527"/>
    </location>
</feature>
<keyword evidence="1" id="KW-0175">Coiled coil</keyword>
<feature type="coiled-coil region" evidence="1">
    <location>
        <begin position="167"/>
        <end position="194"/>
    </location>
</feature>
<accession>A0A0D7AHI8</accession>
<evidence type="ECO:0000313" key="4">
    <source>
        <dbReference type="EMBL" id="KIY50629.1"/>
    </source>
</evidence>
<name>A0A0D7AHI8_9AGAR</name>
<dbReference type="EMBL" id="KN881675">
    <property type="protein sequence ID" value="KIY50629.1"/>
    <property type="molecule type" value="Genomic_DNA"/>
</dbReference>
<evidence type="ECO:0000313" key="5">
    <source>
        <dbReference type="Proteomes" id="UP000054144"/>
    </source>
</evidence>
<protein>
    <submittedName>
        <fullName evidence="4">Uncharacterized protein</fullName>
    </submittedName>
</protein>
<feature type="region of interest" description="Disordered" evidence="2">
    <location>
        <begin position="499"/>
        <end position="534"/>
    </location>
</feature>
<reference evidence="4 5" key="1">
    <citation type="journal article" date="2015" name="Fungal Genet. Biol.">
        <title>Evolution of novel wood decay mechanisms in Agaricales revealed by the genome sequences of Fistulina hepatica and Cylindrobasidium torrendii.</title>
        <authorList>
            <person name="Floudas D."/>
            <person name="Held B.W."/>
            <person name="Riley R."/>
            <person name="Nagy L.G."/>
            <person name="Koehler G."/>
            <person name="Ransdell A.S."/>
            <person name="Younus H."/>
            <person name="Chow J."/>
            <person name="Chiniquy J."/>
            <person name="Lipzen A."/>
            <person name="Tritt A."/>
            <person name="Sun H."/>
            <person name="Haridas S."/>
            <person name="LaButti K."/>
            <person name="Ohm R.A."/>
            <person name="Kues U."/>
            <person name="Blanchette R.A."/>
            <person name="Grigoriev I.V."/>
            <person name="Minto R.E."/>
            <person name="Hibbett D.S."/>
        </authorList>
    </citation>
    <scope>NUCLEOTIDE SEQUENCE [LARGE SCALE GENOMIC DNA]</scope>
    <source>
        <strain evidence="4 5">ATCC 64428</strain>
    </source>
</reference>
<dbReference type="AlphaFoldDB" id="A0A0D7AHI8"/>
<evidence type="ECO:0000256" key="3">
    <source>
        <dbReference type="SAM" id="SignalP"/>
    </source>
</evidence>
<feature type="region of interest" description="Disordered" evidence="2">
    <location>
        <begin position="561"/>
        <end position="588"/>
    </location>
</feature>
<feature type="compositionally biased region" description="Polar residues" evidence="2">
    <location>
        <begin position="499"/>
        <end position="510"/>
    </location>
</feature>
<keyword evidence="5" id="KW-1185">Reference proteome</keyword>
<dbReference type="Proteomes" id="UP000054144">
    <property type="component" value="Unassembled WGS sequence"/>
</dbReference>
<feature type="signal peptide" evidence="3">
    <location>
        <begin position="1"/>
        <end position="27"/>
    </location>
</feature>
<proteinExistence type="predicted"/>
<gene>
    <name evidence="4" type="ORF">FISHEDRAFT_57430</name>
</gene>
<evidence type="ECO:0000256" key="1">
    <source>
        <dbReference type="SAM" id="Coils"/>
    </source>
</evidence>
<sequence length="588" mass="65097">MTTKVRQICILCSPLSLLLLTFDTMSAATQGRVLSRTSSAVSSSSTPLEGADGNAPAWELELREQVRGNGRQLISELENELARNVDASPTREAELRRKFEKDKCQLEVELYHSFLFELERGRAERRHEVPPRNATNGSPVSSAQVGNSDADRLAEADRRLVAAGIKEAELTEREDVLNQRRQRLARRVQDVKQREKYVAARELQLTDQETQLAEYVREHEDRVADVAARTRDLDAQQSAVRMQVEHLRKQDQAFRLLEAELQMRESHLAAREQARVRSQAEQVLLAQSQKAMFAARREQQQRNSRQSLLLGVVQGDGGVDDVACPSNSGGASELSSVSCSRGSRDVPRAAAFANTNAAEGSSGFSSILSAMATMALPSRVSREQSSKLRHEVVQSPVQTPIRISDSHDPADDIPRELSRLTHGMGPSLCHDRHNNNDGGRHDVREAHLDCVSQTMNVERMQRKLSGRQNNWKVGEISGGSTLQPDVNKSMGVGEASLSHTAHASQRQSAWMNPRRRNSSSTTEQCVSNVRPPPQVVRSASTCSIQEITAEDVHGLGREHSGIGAGNDHTPRRGAHTVARKCGRRYSYE</sequence>
<feature type="compositionally biased region" description="Basic residues" evidence="2">
    <location>
        <begin position="571"/>
        <end position="588"/>
    </location>
</feature>
<feature type="compositionally biased region" description="Polar residues" evidence="2">
    <location>
        <begin position="133"/>
        <end position="147"/>
    </location>
</feature>